<dbReference type="SUPFAM" id="SSF55729">
    <property type="entry name" value="Acyl-CoA N-acyltransferases (Nat)"/>
    <property type="match status" value="1"/>
</dbReference>
<dbReference type="EMBL" id="JBHFEH010000045">
    <property type="protein sequence ID" value="KAL2050646.1"/>
    <property type="molecule type" value="Genomic_DNA"/>
</dbReference>
<comment type="caution">
    <text evidence="2">The sequence shown here is derived from an EMBL/GenBank/DDBJ whole genome shotgun (WGS) entry which is preliminary data.</text>
</comment>
<dbReference type="PANTHER" id="PTHR42791:SF2">
    <property type="entry name" value="N-ACETYLTRANSFERASE DOMAIN-CONTAINING PROTEIN"/>
    <property type="match status" value="1"/>
</dbReference>
<keyword evidence="3" id="KW-1185">Reference proteome</keyword>
<dbReference type="Proteomes" id="UP001590951">
    <property type="component" value="Unassembled WGS sequence"/>
</dbReference>
<name>A0ABR4B0T1_9LECA</name>
<dbReference type="Gene3D" id="3.40.630.30">
    <property type="match status" value="1"/>
</dbReference>
<dbReference type="InterPro" id="IPR052523">
    <property type="entry name" value="Trichothecene_AcTrans"/>
</dbReference>
<reference evidence="2 3" key="1">
    <citation type="submission" date="2024-09" db="EMBL/GenBank/DDBJ databases">
        <title>Rethinking Asexuality: The Enigmatic Case of Functional Sexual Genes in Lepraria (Stereocaulaceae).</title>
        <authorList>
            <person name="Doellman M."/>
            <person name="Sun Y."/>
            <person name="Barcenas-Pena A."/>
            <person name="Lumbsch H.T."/>
            <person name="Grewe F."/>
        </authorList>
    </citation>
    <scope>NUCLEOTIDE SEQUENCE [LARGE SCALE GENOMIC DNA]</scope>
    <source>
        <strain evidence="2 3">Grewe 0041</strain>
    </source>
</reference>
<proteinExistence type="predicted"/>
<organism evidence="2 3">
    <name type="scientific">Lepraria finkii</name>
    <dbReference type="NCBI Taxonomy" id="1340010"/>
    <lineage>
        <taxon>Eukaryota</taxon>
        <taxon>Fungi</taxon>
        <taxon>Dikarya</taxon>
        <taxon>Ascomycota</taxon>
        <taxon>Pezizomycotina</taxon>
        <taxon>Lecanoromycetes</taxon>
        <taxon>OSLEUM clade</taxon>
        <taxon>Lecanoromycetidae</taxon>
        <taxon>Lecanorales</taxon>
        <taxon>Lecanorineae</taxon>
        <taxon>Stereocaulaceae</taxon>
        <taxon>Lepraria</taxon>
    </lineage>
</organism>
<sequence>MMLQAQFATPTVRDGLRMCIARRALDDIPVLESESHLQPPWVWPEGTNWKVLDDWTERVGAASRKILGDLQCYRVSFIGTDPPHQRHGCGSLLLQRGLDRSKSDSYPAYLENTIDAGPLYERHRFKAAETLWMVLDGTGKDGAAVVYEEMFFIFRPSAKARTA</sequence>
<gene>
    <name evidence="2" type="ORF">ABVK25_009155</name>
</gene>
<feature type="domain" description="N-acetyltransferase" evidence="1">
    <location>
        <begin position="42"/>
        <end position="123"/>
    </location>
</feature>
<dbReference type="Pfam" id="PF00583">
    <property type="entry name" value="Acetyltransf_1"/>
    <property type="match status" value="1"/>
</dbReference>
<dbReference type="InterPro" id="IPR000182">
    <property type="entry name" value="GNAT_dom"/>
</dbReference>
<dbReference type="InterPro" id="IPR016181">
    <property type="entry name" value="Acyl_CoA_acyltransferase"/>
</dbReference>
<dbReference type="PANTHER" id="PTHR42791">
    <property type="entry name" value="GNAT FAMILY ACETYLTRANSFERASE"/>
    <property type="match status" value="1"/>
</dbReference>
<evidence type="ECO:0000313" key="2">
    <source>
        <dbReference type="EMBL" id="KAL2050646.1"/>
    </source>
</evidence>
<protein>
    <recommendedName>
        <fullName evidence="1">N-acetyltransferase domain-containing protein</fullName>
    </recommendedName>
</protein>
<evidence type="ECO:0000313" key="3">
    <source>
        <dbReference type="Proteomes" id="UP001590951"/>
    </source>
</evidence>
<evidence type="ECO:0000259" key="1">
    <source>
        <dbReference type="Pfam" id="PF00583"/>
    </source>
</evidence>
<accession>A0ABR4B0T1</accession>